<evidence type="ECO:0000256" key="6">
    <source>
        <dbReference type="ARBA" id="ARBA00038076"/>
    </source>
</evidence>
<evidence type="ECO:0000256" key="7">
    <source>
        <dbReference type="SAM" id="Phobius"/>
    </source>
</evidence>
<dbReference type="AlphaFoldDB" id="A0ABD6FKZ1"/>
<dbReference type="InterPro" id="IPR025857">
    <property type="entry name" value="MacB_PCD"/>
</dbReference>
<reference evidence="10 11" key="1">
    <citation type="journal article" date="2021" name="BMC Genomics">
        <title>Genome-resolved metagenome and metatranscriptome analyses of thermophilic composting reveal key bacterial players and their metabolic interactions.</title>
        <authorList>
            <person name="Braga L.P.P."/>
            <person name="Pereira R.V."/>
            <person name="Martins L.F."/>
            <person name="Moura L.M.S."/>
            <person name="Sanchez F.B."/>
            <person name="Patane J.S.L."/>
            <person name="da Silva A.M."/>
            <person name="Setubal J.C."/>
        </authorList>
    </citation>
    <scope>NUCLEOTIDE SEQUENCE [LARGE SCALE GENOMIC DNA]</scope>
    <source>
        <strain evidence="10">ZC4RG45</strain>
    </source>
</reference>
<feature type="domain" description="MacB-like periplasmic core" evidence="9">
    <location>
        <begin position="32"/>
        <end position="235"/>
    </location>
</feature>
<dbReference type="InterPro" id="IPR050250">
    <property type="entry name" value="Macrolide_Exporter_MacB"/>
</dbReference>
<keyword evidence="2" id="KW-1003">Cell membrane</keyword>
<sequence length="404" mass="42267">MSDPRPRRPRLDPLDVLAHGVVGLRSRPLRAALSALGIAIGIATMVVVVGIPASSQQALDRELSALGTNLLRAQATMDERTNALPPVPEQADAMVERIGPVTQASAAANTHAQVRRTDKIPPEQSSGLTVLAVRPDLLRLLDAELVAGTPITRENEGLPVTVLGATAASRLGITSLPPGQPAPKVWINNRWFTVVGILAATPLDPEVERSVLVGWEAARTWLGFDGHPTVIYARAVEEHLESVRDVLPATVYPENPARIKASRPSDALAAKRIAETTFSGLFLGPAAVALLVGGVGVANTMVISVLERKREVGLRRALGATKGQIRTQFLTESVVLCLFGGLTGVLLGVLGTAVYSAIKSWPAVVPLDATLGGLGSSMAIGALAGLYPAIRAARLTPTEALAAP</sequence>
<feature type="transmembrane region" description="Helical" evidence="7">
    <location>
        <begin position="334"/>
        <end position="358"/>
    </location>
</feature>
<evidence type="ECO:0000313" key="10">
    <source>
        <dbReference type="EMBL" id="MFO7193789.1"/>
    </source>
</evidence>
<keyword evidence="3 7" id="KW-0812">Transmembrane</keyword>
<protein>
    <submittedName>
        <fullName evidence="10">ABC transporter permease</fullName>
    </submittedName>
</protein>
<proteinExistence type="inferred from homology"/>
<organism evidence="10 11">
    <name type="scientific">Thermocrispum agreste</name>
    <dbReference type="NCBI Taxonomy" id="37925"/>
    <lineage>
        <taxon>Bacteria</taxon>
        <taxon>Bacillati</taxon>
        <taxon>Actinomycetota</taxon>
        <taxon>Actinomycetes</taxon>
        <taxon>Pseudonocardiales</taxon>
        <taxon>Pseudonocardiaceae</taxon>
        <taxon>Thermocrispum</taxon>
    </lineage>
</organism>
<evidence type="ECO:0000256" key="3">
    <source>
        <dbReference type="ARBA" id="ARBA00022692"/>
    </source>
</evidence>
<evidence type="ECO:0000256" key="1">
    <source>
        <dbReference type="ARBA" id="ARBA00004651"/>
    </source>
</evidence>
<dbReference type="GO" id="GO:0005886">
    <property type="term" value="C:plasma membrane"/>
    <property type="evidence" value="ECO:0007669"/>
    <property type="project" value="UniProtKB-SubCell"/>
</dbReference>
<feature type="transmembrane region" description="Helical" evidence="7">
    <location>
        <begin position="370"/>
        <end position="390"/>
    </location>
</feature>
<keyword evidence="5 7" id="KW-0472">Membrane</keyword>
<dbReference type="InterPro" id="IPR003838">
    <property type="entry name" value="ABC3_permease_C"/>
</dbReference>
<gene>
    <name evidence="10" type="ORF">DIU77_016215</name>
</gene>
<feature type="transmembrane region" description="Helical" evidence="7">
    <location>
        <begin position="281"/>
        <end position="306"/>
    </location>
</feature>
<evidence type="ECO:0000259" key="8">
    <source>
        <dbReference type="Pfam" id="PF02687"/>
    </source>
</evidence>
<feature type="domain" description="ABC3 transporter permease C-terminal" evidence="8">
    <location>
        <begin position="287"/>
        <end position="397"/>
    </location>
</feature>
<dbReference type="PANTHER" id="PTHR30572:SF4">
    <property type="entry name" value="ABC TRANSPORTER PERMEASE YTRF"/>
    <property type="match status" value="1"/>
</dbReference>
<dbReference type="Pfam" id="PF12704">
    <property type="entry name" value="MacB_PCD"/>
    <property type="match status" value="1"/>
</dbReference>
<feature type="transmembrane region" description="Helical" evidence="7">
    <location>
        <begin position="31"/>
        <end position="51"/>
    </location>
</feature>
<evidence type="ECO:0000259" key="9">
    <source>
        <dbReference type="Pfam" id="PF12704"/>
    </source>
</evidence>
<dbReference type="PANTHER" id="PTHR30572">
    <property type="entry name" value="MEMBRANE COMPONENT OF TRANSPORTER-RELATED"/>
    <property type="match status" value="1"/>
</dbReference>
<evidence type="ECO:0000256" key="4">
    <source>
        <dbReference type="ARBA" id="ARBA00022989"/>
    </source>
</evidence>
<keyword evidence="4 7" id="KW-1133">Transmembrane helix</keyword>
<comment type="subcellular location">
    <subcellularLocation>
        <location evidence="1">Cell membrane</location>
        <topology evidence="1">Multi-pass membrane protein</topology>
    </subcellularLocation>
</comment>
<evidence type="ECO:0000313" key="11">
    <source>
        <dbReference type="Proteomes" id="UP000249324"/>
    </source>
</evidence>
<dbReference type="Proteomes" id="UP000249324">
    <property type="component" value="Unassembled WGS sequence"/>
</dbReference>
<comment type="caution">
    <text evidence="10">The sequence shown here is derived from an EMBL/GenBank/DDBJ whole genome shotgun (WGS) entry which is preliminary data.</text>
</comment>
<dbReference type="EMBL" id="QGUI02000276">
    <property type="protein sequence ID" value="MFO7193789.1"/>
    <property type="molecule type" value="Genomic_DNA"/>
</dbReference>
<dbReference type="Pfam" id="PF02687">
    <property type="entry name" value="FtsX"/>
    <property type="match status" value="1"/>
</dbReference>
<evidence type="ECO:0000256" key="2">
    <source>
        <dbReference type="ARBA" id="ARBA00022475"/>
    </source>
</evidence>
<name>A0ABD6FKZ1_9PSEU</name>
<evidence type="ECO:0000256" key="5">
    <source>
        <dbReference type="ARBA" id="ARBA00023136"/>
    </source>
</evidence>
<accession>A0ABD6FKZ1</accession>
<comment type="similarity">
    <text evidence="6">Belongs to the ABC-4 integral membrane protein family.</text>
</comment>